<name>A0A9D1YU66_9MICO</name>
<feature type="transmembrane region" description="Helical" evidence="2">
    <location>
        <begin position="68"/>
        <end position="87"/>
    </location>
</feature>
<evidence type="ECO:0000313" key="4">
    <source>
        <dbReference type="Proteomes" id="UP000824005"/>
    </source>
</evidence>
<feature type="transmembrane region" description="Helical" evidence="2">
    <location>
        <begin position="94"/>
        <end position="115"/>
    </location>
</feature>
<feature type="transmembrane region" description="Helical" evidence="2">
    <location>
        <begin position="181"/>
        <end position="201"/>
    </location>
</feature>
<feature type="region of interest" description="Disordered" evidence="1">
    <location>
        <begin position="207"/>
        <end position="227"/>
    </location>
</feature>
<accession>A0A9D1YU66</accession>
<protein>
    <submittedName>
        <fullName evidence="3">Uncharacterized protein</fullName>
    </submittedName>
</protein>
<reference evidence="3" key="1">
    <citation type="journal article" date="2021" name="PeerJ">
        <title>Extensive microbial diversity within the chicken gut microbiome revealed by metagenomics and culture.</title>
        <authorList>
            <person name="Gilroy R."/>
            <person name="Ravi A."/>
            <person name="Getino M."/>
            <person name="Pursley I."/>
            <person name="Horton D.L."/>
            <person name="Alikhan N.F."/>
            <person name="Baker D."/>
            <person name="Gharbi K."/>
            <person name="Hall N."/>
            <person name="Watson M."/>
            <person name="Adriaenssens E.M."/>
            <person name="Foster-Nyarko E."/>
            <person name="Jarju S."/>
            <person name="Secka A."/>
            <person name="Antonio M."/>
            <person name="Oren A."/>
            <person name="Chaudhuri R.R."/>
            <person name="La Ragione R."/>
            <person name="Hildebrand F."/>
            <person name="Pallen M.J."/>
        </authorList>
    </citation>
    <scope>NUCLEOTIDE SEQUENCE</scope>
    <source>
        <strain evidence="3">ChiGjej1B1-98</strain>
    </source>
</reference>
<comment type="caution">
    <text evidence="3">The sequence shown here is derived from an EMBL/GenBank/DDBJ whole genome shotgun (WGS) entry which is preliminary data.</text>
</comment>
<feature type="transmembrane region" description="Helical" evidence="2">
    <location>
        <begin position="127"/>
        <end position="148"/>
    </location>
</feature>
<keyword evidence="2" id="KW-0472">Membrane</keyword>
<evidence type="ECO:0000256" key="2">
    <source>
        <dbReference type="SAM" id="Phobius"/>
    </source>
</evidence>
<dbReference type="Proteomes" id="UP000824005">
    <property type="component" value="Unassembled WGS sequence"/>
</dbReference>
<keyword evidence="2" id="KW-1133">Transmembrane helix</keyword>
<feature type="transmembrane region" description="Helical" evidence="2">
    <location>
        <begin position="155"/>
        <end position="175"/>
    </location>
</feature>
<gene>
    <name evidence="3" type="ORF">H9830_02865</name>
</gene>
<feature type="transmembrane region" description="Helical" evidence="2">
    <location>
        <begin position="29"/>
        <end position="48"/>
    </location>
</feature>
<reference evidence="3" key="2">
    <citation type="submission" date="2021-04" db="EMBL/GenBank/DDBJ databases">
        <authorList>
            <person name="Gilroy R."/>
        </authorList>
    </citation>
    <scope>NUCLEOTIDE SEQUENCE</scope>
    <source>
        <strain evidence="3">ChiGjej1B1-98</strain>
    </source>
</reference>
<dbReference type="EMBL" id="DXDC01000085">
    <property type="protein sequence ID" value="HIY65202.1"/>
    <property type="molecule type" value="Genomic_DNA"/>
</dbReference>
<feature type="region of interest" description="Disordered" evidence="1">
    <location>
        <begin position="1"/>
        <end position="23"/>
    </location>
</feature>
<proteinExistence type="predicted"/>
<keyword evidence="2" id="KW-0812">Transmembrane</keyword>
<sequence>MSDEVDSTLHQPAPRPATRSASPAGSNRVWLLAGILGIVGGYVLWSSLPQLGTRFISGGVFLNEGLLYMTQILLGLACVVVAMLNAPGSLPRRLIAVVIVIVIAALAFFLFLMRLQSGLGPVFRGPVGGLLTSLEGWLVLSGAAGWLLAAGARPLAWLSLVGVLLVAPLRLLLQWQGFDVAITTVVLQALMLIAALAVLLASKPRPIRPPSSPQSPYAGMPTHRAHP</sequence>
<evidence type="ECO:0000313" key="3">
    <source>
        <dbReference type="EMBL" id="HIY65202.1"/>
    </source>
</evidence>
<organism evidence="3 4">
    <name type="scientific">Candidatus Agrococcus pullicola</name>
    <dbReference type="NCBI Taxonomy" id="2838429"/>
    <lineage>
        <taxon>Bacteria</taxon>
        <taxon>Bacillati</taxon>
        <taxon>Actinomycetota</taxon>
        <taxon>Actinomycetes</taxon>
        <taxon>Micrococcales</taxon>
        <taxon>Microbacteriaceae</taxon>
        <taxon>Agrococcus</taxon>
    </lineage>
</organism>
<evidence type="ECO:0000256" key="1">
    <source>
        <dbReference type="SAM" id="MobiDB-lite"/>
    </source>
</evidence>
<dbReference type="AlphaFoldDB" id="A0A9D1YU66"/>